<gene>
    <name evidence="7" type="primary">CBR4</name>
</gene>
<dbReference type="GO" id="GO:0006633">
    <property type="term" value="P:fatty acid biosynthetic process"/>
    <property type="evidence" value="ECO:0007669"/>
    <property type="project" value="UniProtKB-KW"/>
</dbReference>
<dbReference type="Gene3D" id="3.40.50.720">
    <property type="entry name" value="NAD(P)-binding Rossmann-like Domain"/>
    <property type="match status" value="1"/>
</dbReference>
<keyword evidence="4" id="KW-0275">Fatty acid biosynthesis</keyword>
<dbReference type="GeneTree" id="ENSGT00940000157620"/>
<keyword evidence="4" id="KW-0276">Fatty acid metabolism</keyword>
<dbReference type="InterPro" id="IPR020904">
    <property type="entry name" value="Sc_DH/Rdtase_CS"/>
</dbReference>
<keyword evidence="8" id="KW-1185">Reference proteome</keyword>
<proteinExistence type="inferred from homology"/>
<dbReference type="Ensembl" id="ENSEAST00005070871.1">
    <property type="protein sequence ID" value="ENSEASP00005048705.1"/>
    <property type="gene ID" value="ENSEASG00005036781.1"/>
</dbReference>
<reference evidence="7" key="2">
    <citation type="submission" date="2025-08" db="UniProtKB">
        <authorList>
            <consortium name="Ensembl"/>
        </authorList>
    </citation>
    <scope>IDENTIFICATION</scope>
</reference>
<dbReference type="Proteomes" id="UP000694387">
    <property type="component" value="Chromosome 3"/>
</dbReference>
<dbReference type="PRINTS" id="PR00081">
    <property type="entry name" value="GDHRDH"/>
</dbReference>
<dbReference type="SUPFAM" id="SSF51735">
    <property type="entry name" value="NAD(P)-binding Rossmann-fold domains"/>
    <property type="match status" value="1"/>
</dbReference>
<reference evidence="7" key="3">
    <citation type="submission" date="2025-09" db="UniProtKB">
        <authorList>
            <consortium name="Ensembl"/>
        </authorList>
    </citation>
    <scope>IDENTIFICATION</scope>
</reference>
<evidence type="ECO:0000256" key="6">
    <source>
        <dbReference type="ARBA" id="ARBA00041707"/>
    </source>
</evidence>
<comment type="similarity">
    <text evidence="2">Belongs to the short-chain dehydrogenases/reductases (SDR) family.</text>
</comment>
<name>A0A9L0JHM5_EQUAS</name>
<evidence type="ECO:0000313" key="8">
    <source>
        <dbReference type="Proteomes" id="UP000694387"/>
    </source>
</evidence>
<keyword evidence="4" id="KW-0443">Lipid metabolism</keyword>
<dbReference type="PANTHER" id="PTHR42760:SF133">
    <property type="entry name" value="3-OXOACYL-[ACYL-CARRIER-PROTEIN] REDUCTASE"/>
    <property type="match status" value="1"/>
</dbReference>
<dbReference type="FunFam" id="3.40.50.720:FF:000173">
    <property type="entry name" value="3-oxoacyl-[acyl-carrier protein] reductase"/>
    <property type="match status" value="1"/>
</dbReference>
<dbReference type="GO" id="GO:0048038">
    <property type="term" value="F:quinone binding"/>
    <property type="evidence" value="ECO:0007669"/>
    <property type="project" value="TreeGrafter"/>
</dbReference>
<dbReference type="Pfam" id="PF13561">
    <property type="entry name" value="adh_short_C2"/>
    <property type="match status" value="1"/>
</dbReference>
<dbReference type="PROSITE" id="PS00061">
    <property type="entry name" value="ADH_SHORT"/>
    <property type="match status" value="1"/>
</dbReference>
<organism evidence="7 8">
    <name type="scientific">Equus asinus</name>
    <name type="common">Donkey</name>
    <name type="synonym">Equus africanus asinus</name>
    <dbReference type="NCBI Taxonomy" id="9793"/>
    <lineage>
        <taxon>Eukaryota</taxon>
        <taxon>Metazoa</taxon>
        <taxon>Chordata</taxon>
        <taxon>Craniata</taxon>
        <taxon>Vertebrata</taxon>
        <taxon>Euteleostomi</taxon>
        <taxon>Mammalia</taxon>
        <taxon>Eutheria</taxon>
        <taxon>Laurasiatheria</taxon>
        <taxon>Perissodactyla</taxon>
        <taxon>Equidae</taxon>
        <taxon>Equus</taxon>
    </lineage>
</organism>
<comment type="pathway">
    <text evidence="1">Lipid metabolism; fatty acid biosynthesis.</text>
</comment>
<dbReference type="InterPro" id="IPR002347">
    <property type="entry name" value="SDR_fam"/>
</dbReference>
<dbReference type="PANTHER" id="PTHR42760">
    <property type="entry name" value="SHORT-CHAIN DEHYDROGENASES/REDUCTASES FAMILY MEMBER"/>
    <property type="match status" value="1"/>
</dbReference>
<dbReference type="GO" id="GO:0016616">
    <property type="term" value="F:oxidoreductase activity, acting on the CH-OH group of donors, NAD or NADP as acceptor"/>
    <property type="evidence" value="ECO:0007669"/>
    <property type="project" value="TreeGrafter"/>
</dbReference>
<sequence length="227" mass="24554">MVLKGSPQAISVCWTRLKPLVELSKVAVDPISQMKAKGDHLAFSCDVAKEHEVQNTFEEMEKNLGPVNFLVNAAGINRDSLLVRTKTEDMVSQLHTNLLGSMLTCKAAMKTMIQQQRGSIVNVGSIIGLKGNSGQSVYSASKGGLVGFSRALAKEVARKKIRVNVVAPGFVHTDMTKDLKEDDIKKSIPLGRFGEPIDVAHAVVFLLESPYITGHVLVVDGGLQLTM</sequence>
<evidence type="ECO:0000313" key="7">
    <source>
        <dbReference type="Ensembl" id="ENSEASP00005048705.1"/>
    </source>
</evidence>
<accession>A0A9L0JHM5</accession>
<evidence type="ECO:0000256" key="4">
    <source>
        <dbReference type="ARBA" id="ARBA00023160"/>
    </source>
</evidence>
<dbReference type="AlphaFoldDB" id="A0A9L0JHM5"/>
<dbReference type="InterPro" id="IPR036291">
    <property type="entry name" value="NAD(P)-bd_dom_sf"/>
</dbReference>
<evidence type="ECO:0000256" key="1">
    <source>
        <dbReference type="ARBA" id="ARBA00005194"/>
    </source>
</evidence>
<dbReference type="PRINTS" id="PR00080">
    <property type="entry name" value="SDRFAMILY"/>
</dbReference>
<protein>
    <recommendedName>
        <fullName evidence="6">3-ketoacyl-[acyl-carrier-protein] reductase beta subunit</fullName>
    </recommendedName>
    <alternativeName>
        <fullName evidence="5">Quinone reductase CBR4</fullName>
    </alternativeName>
</protein>
<keyword evidence="3" id="KW-0560">Oxidoreductase</keyword>
<keyword evidence="4" id="KW-0444">Lipid biosynthesis</keyword>
<evidence type="ECO:0000256" key="3">
    <source>
        <dbReference type="ARBA" id="ARBA00023002"/>
    </source>
</evidence>
<evidence type="ECO:0000256" key="5">
    <source>
        <dbReference type="ARBA" id="ARBA00041580"/>
    </source>
</evidence>
<evidence type="ECO:0000256" key="2">
    <source>
        <dbReference type="ARBA" id="ARBA00006484"/>
    </source>
</evidence>
<reference evidence="7 8" key="1">
    <citation type="journal article" date="2020" name="Nat. Commun.">
        <title>Donkey genomes provide new insights into domestication and selection for coat color.</title>
        <authorList>
            <person name="Wang"/>
            <person name="C."/>
            <person name="Li"/>
            <person name="H."/>
            <person name="Guo"/>
            <person name="Y."/>
            <person name="Huang"/>
            <person name="J."/>
            <person name="Sun"/>
            <person name="Y."/>
            <person name="Min"/>
            <person name="J."/>
            <person name="Wang"/>
            <person name="J."/>
            <person name="Fang"/>
            <person name="X."/>
            <person name="Zhao"/>
            <person name="Z."/>
            <person name="Wang"/>
            <person name="S."/>
            <person name="Zhang"/>
            <person name="Y."/>
            <person name="Liu"/>
            <person name="Q."/>
            <person name="Jiang"/>
            <person name="Q."/>
            <person name="Wang"/>
            <person name="X."/>
            <person name="Guo"/>
            <person name="Y."/>
            <person name="Yang"/>
            <person name="C."/>
            <person name="Wang"/>
            <person name="Y."/>
            <person name="Tian"/>
            <person name="F."/>
            <person name="Zhuang"/>
            <person name="G."/>
            <person name="Fan"/>
            <person name="Y."/>
            <person name="Gao"/>
            <person name="Q."/>
            <person name="Li"/>
            <person name="Y."/>
            <person name="Ju"/>
            <person name="Z."/>
            <person name="Li"/>
            <person name="J."/>
            <person name="Li"/>
            <person name="R."/>
            <person name="Hou"/>
            <person name="M."/>
            <person name="Yang"/>
            <person name="G."/>
            <person name="Liu"/>
            <person name="G."/>
            <person name="Liu"/>
            <person name="W."/>
            <person name="Guo"/>
            <person name="J."/>
            <person name="Pan"/>
            <person name="S."/>
            <person name="Fan"/>
            <person name="G."/>
            <person name="Zhang"/>
            <person name="W."/>
            <person name="Zhang"/>
            <person name="R."/>
            <person name="Yu"/>
            <person name="J."/>
            <person name="Zhang"/>
            <person name="X."/>
            <person name="Yin"/>
            <person name="Q."/>
            <person name="Ji"/>
            <person name="C."/>
            <person name="Jin"/>
            <person name="Y."/>
            <person name="Yue"/>
            <person name="G."/>
            <person name="Liu"/>
            <person name="M."/>
            <person name="Xu"/>
            <person name="J."/>
            <person name="Liu"/>
            <person name="S."/>
            <person name="Jordana"/>
            <person name="J."/>
            <person name="Noce"/>
            <person name="A."/>
            <person name="Amills"/>
            <person name="M."/>
            <person name="Wu"/>
            <person name="D.D."/>
            <person name="Li"/>
            <person name="S."/>
            <person name="Zhou"/>
            <person name="X. and Zhong"/>
            <person name="J."/>
        </authorList>
    </citation>
    <scope>NUCLEOTIDE SEQUENCE [LARGE SCALE GENOMIC DNA]</scope>
</reference>